<evidence type="ECO:0000313" key="4">
    <source>
        <dbReference type="Proteomes" id="UP001198148"/>
    </source>
</evidence>
<sequence length="291" mass="33300">MYSHLSEEERQVVRIGMGNGASVRRMAMMPGRHASTAGREIRRDTWLPSNESESYRPCRPRRLRTGPWTGRCHVAGPARRRPMRRKAVARRPRRLASGRLRAWVAERSRRGRSPPPICGRLAMEHPGGPVTRCRPETVCRWTYADKARRERWARCPHTEVGRRTRFPMAAIVPDETAAASVAAQKAMFSRLPATARTGVTHDNGTELARHAELRDEPGMATYFADPHSSWRRGGNENRNGMIRRHLPKRTPIDPSMARELPESAANKDVALTNRQRAYLNETIFRIWKYEV</sequence>
<dbReference type="PANTHER" id="PTHR10948:SF23">
    <property type="entry name" value="TRANSPOSASE INSI FOR INSERTION SEQUENCE ELEMENT IS30A-RELATED"/>
    <property type="match status" value="1"/>
</dbReference>
<accession>A0AAW4TXU2</accession>
<dbReference type="InterPro" id="IPR036397">
    <property type="entry name" value="RNaseH_sf"/>
</dbReference>
<dbReference type="GO" id="GO:0015074">
    <property type="term" value="P:DNA integration"/>
    <property type="evidence" value="ECO:0007669"/>
    <property type="project" value="InterPro"/>
</dbReference>
<dbReference type="GO" id="GO:0004803">
    <property type="term" value="F:transposase activity"/>
    <property type="evidence" value="ECO:0007669"/>
    <property type="project" value="TreeGrafter"/>
</dbReference>
<evidence type="ECO:0000259" key="2">
    <source>
        <dbReference type="PROSITE" id="PS50994"/>
    </source>
</evidence>
<dbReference type="PANTHER" id="PTHR10948">
    <property type="entry name" value="TRANSPOSASE"/>
    <property type="match status" value="1"/>
</dbReference>
<dbReference type="InterPro" id="IPR053392">
    <property type="entry name" value="Transposase_IS30-like"/>
</dbReference>
<dbReference type="NCBIfam" id="NF033563">
    <property type="entry name" value="transpos_IS30"/>
    <property type="match status" value="1"/>
</dbReference>
<keyword evidence="1" id="KW-0233">DNA recombination</keyword>
<reference evidence="3" key="1">
    <citation type="submission" date="2021-10" db="EMBL/GenBank/DDBJ databases">
        <title>Collection of gut derived symbiotic bacterial strains cultured from healthy donors.</title>
        <authorList>
            <person name="Lin H."/>
            <person name="Littmann E."/>
            <person name="Claire K."/>
            <person name="Pamer E."/>
        </authorList>
    </citation>
    <scope>NUCLEOTIDE SEQUENCE</scope>
    <source>
        <strain evidence="3">MSK.23.105</strain>
    </source>
</reference>
<dbReference type="InterPro" id="IPR051917">
    <property type="entry name" value="Transposase-Integrase"/>
</dbReference>
<dbReference type="Gene3D" id="3.30.420.10">
    <property type="entry name" value="Ribonuclease H-like superfamily/Ribonuclease H"/>
    <property type="match status" value="1"/>
</dbReference>
<comment type="caution">
    <text evidence="3">The sequence shown here is derived from an EMBL/GenBank/DDBJ whole genome shotgun (WGS) entry which is preliminary data.</text>
</comment>
<evidence type="ECO:0000313" key="3">
    <source>
        <dbReference type="EMBL" id="MCB5645017.1"/>
    </source>
</evidence>
<dbReference type="Proteomes" id="UP001198148">
    <property type="component" value="Unassembled WGS sequence"/>
</dbReference>
<dbReference type="GO" id="GO:0005829">
    <property type="term" value="C:cytosol"/>
    <property type="evidence" value="ECO:0007669"/>
    <property type="project" value="TreeGrafter"/>
</dbReference>
<feature type="domain" description="Integrase catalytic" evidence="2">
    <location>
        <begin position="131"/>
        <end position="291"/>
    </location>
</feature>
<dbReference type="InterPro" id="IPR025246">
    <property type="entry name" value="IS30-like_HTH"/>
</dbReference>
<dbReference type="PROSITE" id="PS50994">
    <property type="entry name" value="INTEGRASE"/>
    <property type="match status" value="1"/>
</dbReference>
<dbReference type="AlphaFoldDB" id="A0AAW4TXU2"/>
<dbReference type="EMBL" id="JAJBPF010000013">
    <property type="protein sequence ID" value="MCB5645017.1"/>
    <property type="molecule type" value="Genomic_DNA"/>
</dbReference>
<protein>
    <submittedName>
        <fullName evidence="3">IS30 family transposase</fullName>
    </submittedName>
</protein>
<dbReference type="SUPFAM" id="SSF53098">
    <property type="entry name" value="Ribonuclease H-like"/>
    <property type="match status" value="1"/>
</dbReference>
<dbReference type="GO" id="GO:0032196">
    <property type="term" value="P:transposition"/>
    <property type="evidence" value="ECO:0007669"/>
    <property type="project" value="TreeGrafter"/>
</dbReference>
<evidence type="ECO:0000256" key="1">
    <source>
        <dbReference type="ARBA" id="ARBA00023172"/>
    </source>
</evidence>
<dbReference type="GO" id="GO:0006310">
    <property type="term" value="P:DNA recombination"/>
    <property type="evidence" value="ECO:0007669"/>
    <property type="project" value="UniProtKB-KW"/>
</dbReference>
<dbReference type="GO" id="GO:0003676">
    <property type="term" value="F:nucleic acid binding"/>
    <property type="evidence" value="ECO:0007669"/>
    <property type="project" value="InterPro"/>
</dbReference>
<proteinExistence type="predicted"/>
<dbReference type="InterPro" id="IPR001584">
    <property type="entry name" value="Integrase_cat-core"/>
</dbReference>
<gene>
    <name evidence="3" type="ORF">LIP63_06460</name>
</gene>
<dbReference type="InterPro" id="IPR012337">
    <property type="entry name" value="RNaseH-like_sf"/>
</dbReference>
<name>A0AAW4TXU2_BIFBR</name>
<dbReference type="Pfam" id="PF13936">
    <property type="entry name" value="HTH_38"/>
    <property type="match status" value="1"/>
</dbReference>
<organism evidence="3 4">
    <name type="scientific">Bifidobacterium breve</name>
    <dbReference type="NCBI Taxonomy" id="1685"/>
    <lineage>
        <taxon>Bacteria</taxon>
        <taxon>Bacillati</taxon>
        <taxon>Actinomycetota</taxon>
        <taxon>Actinomycetes</taxon>
        <taxon>Bifidobacteriales</taxon>
        <taxon>Bifidobacteriaceae</taxon>
        <taxon>Bifidobacterium</taxon>
    </lineage>
</organism>